<dbReference type="InterPro" id="IPR036772">
    <property type="entry name" value="SRCR-like_dom_sf"/>
</dbReference>
<feature type="repeat" description="LDL-receptor class B" evidence="8">
    <location>
        <begin position="1999"/>
        <end position="2041"/>
    </location>
</feature>
<name>A0A9D4FFS3_DREPO</name>
<keyword evidence="5" id="KW-0675">Receptor</keyword>
<feature type="disulfide bond" evidence="7">
    <location>
        <begin position="291"/>
        <end position="352"/>
    </location>
</feature>
<feature type="disulfide bond" evidence="7">
    <location>
        <begin position="866"/>
        <end position="876"/>
    </location>
</feature>
<feature type="disulfide bond" evidence="7">
    <location>
        <begin position="278"/>
        <end position="342"/>
    </location>
</feature>
<feature type="disulfide bond" evidence="7">
    <location>
        <begin position="977"/>
        <end position="987"/>
    </location>
</feature>
<feature type="disulfide bond" evidence="7">
    <location>
        <begin position="1530"/>
        <end position="1540"/>
    </location>
</feature>
<dbReference type="Pfam" id="PF00530">
    <property type="entry name" value="SRCR"/>
    <property type="match status" value="17"/>
</dbReference>
<feature type="disulfide bond" evidence="7">
    <location>
        <begin position="1421"/>
        <end position="1431"/>
    </location>
</feature>
<dbReference type="PROSITE" id="PS00420">
    <property type="entry name" value="SRCR_1"/>
    <property type="match status" value="10"/>
</dbReference>
<feature type="domain" description="SRCR" evidence="10">
    <location>
        <begin position="796"/>
        <end position="897"/>
    </location>
</feature>
<dbReference type="SUPFAM" id="SSF63825">
    <property type="entry name" value="YWTD domain"/>
    <property type="match status" value="1"/>
</dbReference>
<gene>
    <name evidence="11" type="ORF">DPMN_149340</name>
</gene>
<feature type="domain" description="SRCR" evidence="10">
    <location>
        <begin position="1131"/>
        <end position="1228"/>
    </location>
</feature>
<dbReference type="Pfam" id="PF00058">
    <property type="entry name" value="Ldl_recept_b"/>
    <property type="match status" value="1"/>
</dbReference>
<feature type="disulfide bond" evidence="7">
    <location>
        <begin position="1197"/>
        <end position="1207"/>
    </location>
</feature>
<dbReference type="PANTHER" id="PTHR19331:SF465">
    <property type="entry name" value="EGG PEPTIDE SPERACT RECEPTOR"/>
    <property type="match status" value="1"/>
</dbReference>
<dbReference type="InterPro" id="IPR001190">
    <property type="entry name" value="SRCR"/>
</dbReference>
<feature type="disulfide bond" evidence="7">
    <location>
        <begin position="1307"/>
        <end position="1317"/>
    </location>
</feature>
<keyword evidence="6" id="KW-0325">Glycoprotein</keyword>
<dbReference type="EMBL" id="JAIWYP010000007">
    <property type="protein sequence ID" value="KAH3795780.1"/>
    <property type="molecule type" value="Genomic_DNA"/>
</dbReference>
<feature type="domain" description="SRCR" evidence="10">
    <location>
        <begin position="1804"/>
        <end position="1905"/>
    </location>
</feature>
<evidence type="ECO:0000256" key="1">
    <source>
        <dbReference type="ARBA" id="ARBA00022536"/>
    </source>
</evidence>
<dbReference type="FunFam" id="3.10.250.10:FF:000001">
    <property type="entry name" value="Lysyl oxidase 4 isoform X1"/>
    <property type="match status" value="2"/>
</dbReference>
<feature type="chain" id="PRO_5038868050" description="SRCR domain-containing protein" evidence="9">
    <location>
        <begin position="30"/>
        <end position="2084"/>
    </location>
</feature>
<dbReference type="PROSITE" id="PS50287">
    <property type="entry name" value="SRCR_2"/>
    <property type="match status" value="17"/>
</dbReference>
<dbReference type="FunFam" id="3.10.250.10:FF:000007">
    <property type="entry name" value="Soluble scavenger receptor cysteine-rich domain-containing protein SSC5D"/>
    <property type="match status" value="2"/>
</dbReference>
<comment type="caution">
    <text evidence="11">The sequence shown here is derived from an EMBL/GenBank/DDBJ whole genome shotgun (WGS) entry which is preliminary data.</text>
</comment>
<evidence type="ECO:0000256" key="9">
    <source>
        <dbReference type="SAM" id="SignalP"/>
    </source>
</evidence>
<evidence type="ECO:0000256" key="6">
    <source>
        <dbReference type="ARBA" id="ARBA00023180"/>
    </source>
</evidence>
<feature type="domain" description="SRCR" evidence="10">
    <location>
        <begin position="362"/>
        <end position="463"/>
    </location>
</feature>
<dbReference type="InterPro" id="IPR011042">
    <property type="entry name" value="6-blade_b-propeller_TolB-like"/>
</dbReference>
<dbReference type="FunFam" id="3.10.250.10:FF:000006">
    <property type="entry name" value="neurotrypsin isoform X2"/>
    <property type="match status" value="6"/>
</dbReference>
<feature type="domain" description="SRCR" evidence="10">
    <location>
        <begin position="1351"/>
        <end position="1452"/>
    </location>
</feature>
<feature type="domain" description="SRCR" evidence="10">
    <location>
        <begin position="32"/>
        <end position="133"/>
    </location>
</feature>
<evidence type="ECO:0000256" key="3">
    <source>
        <dbReference type="ARBA" id="ARBA00022737"/>
    </source>
</evidence>
<feature type="domain" description="SRCR" evidence="10">
    <location>
        <begin position="689"/>
        <end position="790"/>
    </location>
</feature>
<organism evidence="11 12">
    <name type="scientific">Dreissena polymorpha</name>
    <name type="common">Zebra mussel</name>
    <name type="synonym">Mytilus polymorpha</name>
    <dbReference type="NCBI Taxonomy" id="45954"/>
    <lineage>
        <taxon>Eukaryota</taxon>
        <taxon>Metazoa</taxon>
        <taxon>Spiralia</taxon>
        <taxon>Lophotrochozoa</taxon>
        <taxon>Mollusca</taxon>
        <taxon>Bivalvia</taxon>
        <taxon>Autobranchia</taxon>
        <taxon>Heteroconchia</taxon>
        <taxon>Euheterodonta</taxon>
        <taxon>Imparidentia</taxon>
        <taxon>Neoheterodontei</taxon>
        <taxon>Myida</taxon>
        <taxon>Dreissenoidea</taxon>
        <taxon>Dreissenidae</taxon>
        <taxon>Dreissena</taxon>
    </lineage>
</organism>
<feature type="disulfide bond" evidence="7">
    <location>
        <begin position="432"/>
        <end position="442"/>
    </location>
</feature>
<evidence type="ECO:0000256" key="8">
    <source>
        <dbReference type="PROSITE-ProRule" id="PRU00461"/>
    </source>
</evidence>
<evidence type="ECO:0000259" key="10">
    <source>
        <dbReference type="PROSITE" id="PS50287"/>
    </source>
</evidence>
<dbReference type="Gene3D" id="3.10.250.10">
    <property type="entry name" value="SRCR-like domain"/>
    <property type="match status" value="17"/>
</dbReference>
<feature type="domain" description="SRCR" evidence="10">
    <location>
        <begin position="1237"/>
        <end position="1338"/>
    </location>
</feature>
<feature type="domain" description="SRCR" evidence="10">
    <location>
        <begin position="142"/>
        <end position="243"/>
    </location>
</feature>
<evidence type="ECO:0000256" key="2">
    <source>
        <dbReference type="ARBA" id="ARBA00022729"/>
    </source>
</evidence>
<feature type="domain" description="SRCR" evidence="10">
    <location>
        <begin position="581"/>
        <end position="682"/>
    </location>
</feature>
<dbReference type="PRINTS" id="PR00258">
    <property type="entry name" value="SPERACTRCPTR"/>
</dbReference>
<feature type="repeat" description="LDL-receptor class B" evidence="8">
    <location>
        <begin position="1955"/>
        <end position="1998"/>
    </location>
</feature>
<evidence type="ECO:0000256" key="4">
    <source>
        <dbReference type="ARBA" id="ARBA00023157"/>
    </source>
</evidence>
<keyword evidence="12" id="KW-1185">Reference proteome</keyword>
<feature type="disulfide bond" evidence="7">
    <location>
        <begin position="651"/>
        <end position="661"/>
    </location>
</feature>
<feature type="disulfide bond" evidence="7">
    <location>
        <begin position="759"/>
        <end position="769"/>
    </location>
</feature>
<reference evidence="11" key="2">
    <citation type="submission" date="2020-11" db="EMBL/GenBank/DDBJ databases">
        <authorList>
            <person name="McCartney M.A."/>
            <person name="Auch B."/>
            <person name="Kono T."/>
            <person name="Mallez S."/>
            <person name="Becker A."/>
            <person name="Gohl D.M."/>
            <person name="Silverstein K.A.T."/>
            <person name="Koren S."/>
            <person name="Bechman K.B."/>
            <person name="Herman A."/>
            <person name="Abrahante J.E."/>
            <person name="Garbe J."/>
        </authorList>
    </citation>
    <scope>NUCLEOTIDE SEQUENCE</scope>
    <source>
        <strain evidence="11">Duluth1</strain>
        <tissue evidence="11">Whole animal</tissue>
    </source>
</reference>
<feature type="disulfide bond" evidence="7">
    <location>
        <begin position="212"/>
        <end position="222"/>
    </location>
</feature>
<dbReference type="FunFam" id="3.10.250.10:FF:000011">
    <property type="entry name" value="Scavenger receptor class A member 5"/>
    <property type="match status" value="5"/>
</dbReference>
<keyword evidence="1" id="KW-0245">EGF-like domain</keyword>
<evidence type="ECO:0000313" key="12">
    <source>
        <dbReference type="Proteomes" id="UP000828390"/>
    </source>
</evidence>
<reference evidence="11" key="1">
    <citation type="journal article" date="2019" name="bioRxiv">
        <title>The Genome of the Zebra Mussel, Dreissena polymorpha: A Resource for Invasive Species Research.</title>
        <authorList>
            <person name="McCartney M.A."/>
            <person name="Auch B."/>
            <person name="Kono T."/>
            <person name="Mallez S."/>
            <person name="Zhang Y."/>
            <person name="Obille A."/>
            <person name="Becker A."/>
            <person name="Abrahante J.E."/>
            <person name="Garbe J."/>
            <person name="Badalamenti J.P."/>
            <person name="Herman A."/>
            <person name="Mangelson H."/>
            <person name="Liachko I."/>
            <person name="Sullivan S."/>
            <person name="Sone E.D."/>
            <person name="Koren S."/>
            <person name="Silverstein K.A.T."/>
            <person name="Beckman K.B."/>
            <person name="Gohl D.M."/>
        </authorList>
    </citation>
    <scope>NUCLEOTIDE SEQUENCE</scope>
    <source>
        <strain evidence="11">Duluth1</strain>
        <tissue evidence="11">Whole animal</tissue>
    </source>
</reference>
<feature type="disulfide bond" evidence="7">
    <location>
        <begin position="541"/>
        <end position="551"/>
    </location>
</feature>
<comment type="caution">
    <text evidence="7">Lacks conserved residue(s) required for the propagation of feature annotation.</text>
</comment>
<feature type="repeat" description="LDL-receptor class B" evidence="8">
    <location>
        <begin position="2042"/>
        <end position="2084"/>
    </location>
</feature>
<dbReference type="SUPFAM" id="SSF56487">
    <property type="entry name" value="SRCR-like"/>
    <property type="match status" value="17"/>
</dbReference>
<feature type="domain" description="SRCR" evidence="10">
    <location>
        <begin position="253"/>
        <end position="353"/>
    </location>
</feature>
<dbReference type="Proteomes" id="UP000828390">
    <property type="component" value="Unassembled WGS sequence"/>
</dbReference>
<feature type="domain" description="SRCR" evidence="10">
    <location>
        <begin position="1567"/>
        <end position="1669"/>
    </location>
</feature>
<accession>A0A9D4FFS3</accession>
<feature type="disulfide bond" evidence="7">
    <location>
        <begin position="102"/>
        <end position="112"/>
    </location>
</feature>
<feature type="disulfide bond" evidence="7">
    <location>
        <begin position="1748"/>
        <end position="1758"/>
    </location>
</feature>
<feature type="non-terminal residue" evidence="11">
    <location>
        <position position="1"/>
    </location>
</feature>
<keyword evidence="3" id="KW-0677">Repeat</keyword>
<keyword evidence="4 7" id="KW-1015">Disulfide bond</keyword>
<feature type="disulfide bond" evidence="7">
    <location>
        <begin position="1638"/>
        <end position="1648"/>
    </location>
</feature>
<dbReference type="SMART" id="SM00202">
    <property type="entry name" value="SR"/>
    <property type="match status" value="17"/>
</dbReference>
<feature type="domain" description="SRCR" evidence="10">
    <location>
        <begin position="1017"/>
        <end position="1121"/>
    </location>
</feature>
<evidence type="ECO:0000313" key="11">
    <source>
        <dbReference type="EMBL" id="KAH3795780.1"/>
    </source>
</evidence>
<feature type="disulfide bond" evidence="7">
    <location>
        <begin position="1874"/>
        <end position="1884"/>
    </location>
</feature>
<evidence type="ECO:0000256" key="7">
    <source>
        <dbReference type="PROSITE-ProRule" id="PRU00196"/>
    </source>
</evidence>
<feature type="domain" description="SRCR" evidence="10">
    <location>
        <begin position="907"/>
        <end position="1008"/>
    </location>
</feature>
<proteinExistence type="predicted"/>
<feature type="domain" description="SRCR" evidence="10">
    <location>
        <begin position="1460"/>
        <end position="1561"/>
    </location>
</feature>
<dbReference type="InterPro" id="IPR000033">
    <property type="entry name" value="LDLR_classB_rpt"/>
</dbReference>
<dbReference type="PANTHER" id="PTHR19331">
    <property type="entry name" value="SCAVENGER RECEPTOR DOMAIN-CONTAINING"/>
    <property type="match status" value="1"/>
</dbReference>
<dbReference type="Gene3D" id="2.120.10.30">
    <property type="entry name" value="TolB, C-terminal domain"/>
    <property type="match status" value="1"/>
</dbReference>
<dbReference type="FunFam" id="3.10.250.10:FF:000026">
    <property type="entry name" value="Tequila, isoform D"/>
    <property type="match status" value="2"/>
</dbReference>
<protein>
    <recommendedName>
        <fullName evidence="10">SRCR domain-containing protein</fullName>
    </recommendedName>
</protein>
<evidence type="ECO:0000256" key="5">
    <source>
        <dbReference type="ARBA" id="ARBA00023170"/>
    </source>
</evidence>
<feature type="signal peptide" evidence="9">
    <location>
        <begin position="1"/>
        <end position="29"/>
    </location>
</feature>
<feature type="domain" description="SRCR" evidence="10">
    <location>
        <begin position="1677"/>
        <end position="1779"/>
    </location>
</feature>
<feature type="disulfide bond" evidence="7">
    <location>
        <begin position="1090"/>
        <end position="1100"/>
    </location>
</feature>
<feature type="domain" description="SRCR" evidence="10">
    <location>
        <begin position="471"/>
        <end position="572"/>
    </location>
</feature>
<dbReference type="SMART" id="SM00135">
    <property type="entry name" value="LY"/>
    <property type="match status" value="3"/>
</dbReference>
<sequence length="2084" mass="222047">MWTFTEFRPSLGVCLCFLVSFTTISTSTAQTIRLVNGARSSQGRLEVFHNNTWGTVCDDNFDSNAAAVVCRMLGYTGNLFAARDAATYGQGVGQIWLDDVTCNGTESSLFNCRANAWGVTNCQHNEDVGVDCNPNLDAQVTLRLADGPTGNVGRVEVFYNNTWGTICDDGWTGEAAQIVCNSLGNVNSLAIPLGNAFFGNGTGPIWLDDVVCTGREAGLGACQHKPWGQSNCGHAEDASVMCLPANTQMNVTMRLVGGTSRFQGRVEVLVYNIWGTVCDDNFADQEATVACRMAGFPNGGSVIRGTSFGGAKGPIWMDDVDCNGTETSLQQCVHKPWGVSNCGHDEDVAVQCNTGTLPNIQLRLAGSNLGNQGRVEVLYNNTWGTVCDDRWSAADAAVVCRQLGQPFSGAAPISLGGFGGGTGQILLDDVECIGTETSIAQCRNGGWGHSNCDHSEDAAVICQNTNVRTNIRLVGGPSTNEGRVEIFYNNTWGTICDDSFDDKDAAVLCKMAGFGGQGARAKSNAAYGPGANQIWLDDLDCTGNETDVAMCGHRGWGKSNCEHSEDASVVCFSPNQQNTTVRLVGGPSTNEGRVEVFHNGVWGSVCDDLFDTKSAAVVCRMLNLTSSGAQPRLSSYYGRGNATIWLDNVQCTGNETNIDLCPHNVWGDNNCDHTEDVGVLCVQASVIGVRLVNGSSTSNGRLEVYYNNTWGTVCDDSFNQLDAQVVCRMLGFQISNSLPVAGGQFGQGTGPILIDDLQCLGSETNIQQCRNKGWYNHNCEHSEDVGVFCNSAAMQYRLVNGSDSNSGRLEVNLAGQWGTVCDDKFDSNAAKVACKLLNKPYQAAMPAGSGAFGAGTGKIWLDDVVCLGNETSLLGCNTNSPGDNDCTHAEDVGVFCRDSAPTTNIQYRLRDGPGNNEGRLEINYGGVWGTVCDDNFDNNAAKIICNTLGVTYVKARVGQPGKYGPGSGQIWLDDVTCFGNETSIVQCQHNDFGVNDCDHSEDVGVVCATTAQQNLNIQLTNGTTPRKGRILVSTNGTQGPWGTVCDDGFGVAEAKVMCTMLGYAGDIAVPIPNAYFGAGTGQIVIDDLNCIGNETNIGQCDLKPFGVNDCTHAEDASLMCLQHASTSDVAVRLTGGLSLRSGRVEVRYAGVWGTICDDSWDDRDARVICRQLGFNGGTALTGVGTGSGPIWMDDVECAGTESNIQNCTFKGWAEHNCDHSEDAGVSCQDNSVQNFTVRLVNGPNNLEGRVEVSLGSTWGTVCDDNWNNADAQVVCRMLGASTDGALAFGNARYGQGVGSIILDQVNCTGTESNLGQCASNPILLTNCVHGEDAGVRCTGGHSGGLVTQLQVRLVGGTNSREGRVEILYNGTWGTVCDDNFNNNAAQVVCSMVGLSGTNARARSGGFFRPGNGTIWLDDVNCIGNETSLALCGHRDWGTNNCGHTEDAGVVCGGSVTISPVRLRNGTTISEGRVEIFYNGTWGTICDDNVDRNFAVVICRQLGFQTTNVALRKEAFFGPGSGQIWLDDVSCRGDEVSVDSCTANAWSINNCGHNEDVGVVCNAPTVQVRLANGGVSPNQGRVELFYNNTWGTVCDDSFDANAAGVVCSQLGFSRDRAQVAATGQFGQGAGPILLDDLHCLGAETNLLQCDAKPWYQNNCAHSEDVGVICSNSGTSTSIRLVGGSTQYSGRVEVFYNGTWGTVCDDYFTNQAATVVCQMLNYPTAGAQMLTRLTGYPAPPSKIWLDNVVCLGTESNIGNCQHNPWGTNNCGHLEDIGVFCSSTPLAGTSTTVRVPMSTPLPGSTSIRLVAGNSAFEGRVEVYAFNQWGTVCDDNWNSSDASVVCRMLGYTGNGAAARGSAYYGQGTGQIWLDNVFCRGTEGSLEQCTSNGWGAHNCGHQEDAGVSCLSTTIPNRFLLFTDTTQRSIYRMDMTTKSYIAIPLPSQENPIAIDYDYIGERLYWTDVSKKMIRTATLDGLSSKTIRVLPSNSVADGIAVDSISQLIFYSDTGTDIIAVMTMDGSFQSVIINSDLDQPRAVVADPNAAKLYWTDWGRHPKIETSSYDGSNRQAIINSNLQWPNAIAVDTT</sequence>
<dbReference type="GO" id="GO:0016020">
    <property type="term" value="C:membrane"/>
    <property type="evidence" value="ECO:0007669"/>
    <property type="project" value="InterPro"/>
</dbReference>
<feature type="disulfide bond" evidence="7">
    <location>
        <begin position="322"/>
        <end position="332"/>
    </location>
</feature>
<dbReference type="FunFam" id="2.120.10.30:FF:000241">
    <property type="entry name" value="Low-density lipoprotein receptor-related protein 6"/>
    <property type="match status" value="1"/>
</dbReference>
<dbReference type="PROSITE" id="PS51120">
    <property type="entry name" value="LDLRB"/>
    <property type="match status" value="3"/>
</dbReference>
<keyword evidence="2 9" id="KW-0732">Signal</keyword>